<gene>
    <name evidence="2" type="ORF">ACFOEE_00920</name>
</gene>
<keyword evidence="1" id="KW-0812">Transmembrane</keyword>
<feature type="transmembrane region" description="Helical" evidence="1">
    <location>
        <begin position="29"/>
        <end position="47"/>
    </location>
</feature>
<keyword evidence="3" id="KW-1185">Reference proteome</keyword>
<feature type="transmembrane region" description="Helical" evidence="1">
    <location>
        <begin position="53"/>
        <end position="71"/>
    </location>
</feature>
<proteinExistence type="predicted"/>
<dbReference type="RefSeq" id="WP_377119972.1">
    <property type="nucleotide sequence ID" value="NZ_JBHRSD010000001.1"/>
</dbReference>
<organism evidence="2 3">
    <name type="scientific">Pseudoalteromonas fenneropenaei</name>
    <dbReference type="NCBI Taxonomy" id="1737459"/>
    <lineage>
        <taxon>Bacteria</taxon>
        <taxon>Pseudomonadati</taxon>
        <taxon>Pseudomonadota</taxon>
        <taxon>Gammaproteobacteria</taxon>
        <taxon>Alteromonadales</taxon>
        <taxon>Pseudoalteromonadaceae</taxon>
        <taxon>Pseudoalteromonas</taxon>
    </lineage>
</organism>
<keyword evidence="1" id="KW-0472">Membrane</keyword>
<evidence type="ECO:0000313" key="3">
    <source>
        <dbReference type="Proteomes" id="UP001595453"/>
    </source>
</evidence>
<evidence type="ECO:0000313" key="2">
    <source>
        <dbReference type="EMBL" id="MFC3031089.1"/>
    </source>
</evidence>
<accession>A0ABV7CCG9</accession>
<dbReference type="Proteomes" id="UP001595453">
    <property type="component" value="Unassembled WGS sequence"/>
</dbReference>
<sequence length="155" mass="17947">MRYSFSYTLDKPFYRECFQSCAPLTPKKMPRYALLLLLVGLGMFSIYGLKDHYLGTFLIMLAILECVANYFQEPWWVTRQMWSRAAGTDVQVIIDEQGIKTENRGNKMQWLWADITAVVRTNSGVVFSSARGNHYLSASHMEEQVIDYIINKAKK</sequence>
<comment type="caution">
    <text evidence="2">The sequence shown here is derived from an EMBL/GenBank/DDBJ whole genome shotgun (WGS) entry which is preliminary data.</text>
</comment>
<name>A0ABV7CCG9_9GAMM</name>
<keyword evidence="1" id="KW-1133">Transmembrane helix</keyword>
<evidence type="ECO:0000256" key="1">
    <source>
        <dbReference type="SAM" id="Phobius"/>
    </source>
</evidence>
<reference evidence="3" key="1">
    <citation type="journal article" date="2019" name="Int. J. Syst. Evol. Microbiol.">
        <title>The Global Catalogue of Microorganisms (GCM) 10K type strain sequencing project: providing services to taxonomists for standard genome sequencing and annotation.</title>
        <authorList>
            <consortium name="The Broad Institute Genomics Platform"/>
            <consortium name="The Broad Institute Genome Sequencing Center for Infectious Disease"/>
            <person name="Wu L."/>
            <person name="Ma J."/>
        </authorList>
    </citation>
    <scope>NUCLEOTIDE SEQUENCE [LARGE SCALE GENOMIC DNA]</scope>
    <source>
        <strain evidence="3">KCTC 42730</strain>
    </source>
</reference>
<protein>
    <submittedName>
        <fullName evidence="2">YcxB family protein</fullName>
    </submittedName>
</protein>
<dbReference type="EMBL" id="JBHRSD010000001">
    <property type="protein sequence ID" value="MFC3031089.1"/>
    <property type="molecule type" value="Genomic_DNA"/>
</dbReference>